<evidence type="ECO:0000256" key="2">
    <source>
        <dbReference type="SAM" id="MobiDB-lite"/>
    </source>
</evidence>
<feature type="compositionally biased region" description="Low complexity" evidence="2">
    <location>
        <begin position="351"/>
        <end position="364"/>
    </location>
</feature>
<feature type="region of interest" description="Disordered" evidence="2">
    <location>
        <begin position="665"/>
        <end position="756"/>
    </location>
</feature>
<feature type="compositionally biased region" description="Low complexity" evidence="2">
    <location>
        <begin position="723"/>
        <end position="737"/>
    </location>
</feature>
<name>A0A8H4REU8_9HELO</name>
<accession>A0A8H4REU8</accession>
<protein>
    <submittedName>
        <fullName evidence="3">Uncharacterized protein</fullName>
    </submittedName>
</protein>
<organism evidence="3 4">
    <name type="scientific">Cudoniella acicularis</name>
    <dbReference type="NCBI Taxonomy" id="354080"/>
    <lineage>
        <taxon>Eukaryota</taxon>
        <taxon>Fungi</taxon>
        <taxon>Dikarya</taxon>
        <taxon>Ascomycota</taxon>
        <taxon>Pezizomycotina</taxon>
        <taxon>Leotiomycetes</taxon>
        <taxon>Helotiales</taxon>
        <taxon>Tricladiaceae</taxon>
        <taxon>Cudoniella</taxon>
    </lineage>
</organism>
<comment type="caution">
    <text evidence="3">The sequence shown here is derived from an EMBL/GenBank/DDBJ whole genome shotgun (WGS) entry which is preliminary data.</text>
</comment>
<feature type="region of interest" description="Disordered" evidence="2">
    <location>
        <begin position="340"/>
        <end position="368"/>
    </location>
</feature>
<evidence type="ECO:0000313" key="4">
    <source>
        <dbReference type="Proteomes" id="UP000566819"/>
    </source>
</evidence>
<dbReference type="EMBL" id="JAAMPI010000880">
    <property type="protein sequence ID" value="KAF4627976.1"/>
    <property type="molecule type" value="Genomic_DNA"/>
</dbReference>
<gene>
    <name evidence="3" type="ORF">G7Y89_g10177</name>
</gene>
<keyword evidence="1" id="KW-0175">Coiled coil</keyword>
<feature type="coiled-coil region" evidence="1">
    <location>
        <begin position="576"/>
        <end position="649"/>
    </location>
</feature>
<feature type="compositionally biased region" description="Polar residues" evidence="2">
    <location>
        <begin position="481"/>
        <end position="494"/>
    </location>
</feature>
<dbReference type="AlphaFoldDB" id="A0A8H4REU8"/>
<sequence>MPAPASLTPHCNFASVKKLRQNSQALREEFYTLASQFNVNAPHYHDLNEKLKLSNGEEELMELDFDATKLLAQVSKRPNNMDNIAKEKEEFYLLSERYSRKQKTVKALRAILEDGLRISYQGGRTFIYFGNGESASNSVAVEPKAKESTRASAFNDVMRKRWATIEARGSGYANGGPVPKRNKNNARMDPKKSSPTRSYSSASTGYKSTPRSVATLAKYRKANTASGPPKNGVQPRVATEAPQPLKRSEKIRMLGRTAPAGGVWPQHKVSRANQIRSLGRPRPIGETRSPYFSPDAAQAQPQPPVPKVPSNHIGIEVMFNDQLGKIFTSPLNSSTKSAKTMAHVRDSMTPEEGFSSGSSEVSFGNDLPAGANPNVPIYISDSDSNPPVGETPNESEVIYISDSDSADPSVPNDPVSDSRSQSSWPEPDLSPNLQPSTALGPFRRKMLARRGTCAAEKSGEMNNLPDSSDLEASPSRGASAALNTTANPVGDTTTSFAIKRTRARKPVIETAASSKPKRGVGKPANRVKPKEKPLTEDLELPRLYLTRQVERYRYREGFKTDADILQEKNCELADKIMALEMKLRQLEERDVEVENTKLKRDYEFAMENLDRLNVDLRNITGGKVDVYNLEDANKLNRELAIRNSAVEDAFFRCTGIKYDEWALHDQRSSPSSRTNLRDLRSPSPYDSPPPSRPQSSAPGTLRWESYTPGPSHVQSSVPDPSLTQSSAPSPSRTQSSAPGTFRWELYSPGPSKKRKL</sequence>
<evidence type="ECO:0000313" key="3">
    <source>
        <dbReference type="EMBL" id="KAF4627976.1"/>
    </source>
</evidence>
<dbReference type="Proteomes" id="UP000566819">
    <property type="component" value="Unassembled WGS sequence"/>
</dbReference>
<feature type="region of interest" description="Disordered" evidence="2">
    <location>
        <begin position="168"/>
        <end position="243"/>
    </location>
</feature>
<feature type="compositionally biased region" description="Low complexity" evidence="2">
    <location>
        <begin position="193"/>
        <end position="203"/>
    </location>
</feature>
<feature type="region of interest" description="Disordered" evidence="2">
    <location>
        <begin position="402"/>
        <end position="494"/>
    </location>
</feature>
<feature type="region of interest" description="Disordered" evidence="2">
    <location>
        <begin position="511"/>
        <end position="530"/>
    </location>
</feature>
<proteinExistence type="predicted"/>
<feature type="compositionally biased region" description="Polar residues" evidence="2">
    <location>
        <begin position="415"/>
        <end position="424"/>
    </location>
</feature>
<feature type="compositionally biased region" description="Basic residues" evidence="2">
    <location>
        <begin position="515"/>
        <end position="527"/>
    </location>
</feature>
<feature type="compositionally biased region" description="Polar residues" evidence="2">
    <location>
        <begin position="712"/>
        <end position="722"/>
    </location>
</feature>
<reference evidence="3 4" key="1">
    <citation type="submission" date="2020-03" db="EMBL/GenBank/DDBJ databases">
        <title>Draft Genome Sequence of Cudoniella acicularis.</title>
        <authorList>
            <person name="Buettner E."/>
            <person name="Kellner H."/>
        </authorList>
    </citation>
    <scope>NUCLEOTIDE SEQUENCE [LARGE SCALE GENOMIC DNA]</scope>
    <source>
        <strain evidence="3 4">DSM 108380</strain>
    </source>
</reference>
<keyword evidence="4" id="KW-1185">Reference proteome</keyword>
<feature type="region of interest" description="Disordered" evidence="2">
    <location>
        <begin position="374"/>
        <end position="393"/>
    </location>
</feature>
<evidence type="ECO:0000256" key="1">
    <source>
        <dbReference type="SAM" id="Coils"/>
    </source>
</evidence>